<keyword evidence="3" id="KW-1185">Reference proteome</keyword>
<dbReference type="AlphaFoldDB" id="A0AAV7PKH3"/>
<organism evidence="2 3">
    <name type="scientific">Pleurodeles waltl</name>
    <name type="common">Iberian ribbed newt</name>
    <dbReference type="NCBI Taxonomy" id="8319"/>
    <lineage>
        <taxon>Eukaryota</taxon>
        <taxon>Metazoa</taxon>
        <taxon>Chordata</taxon>
        <taxon>Craniata</taxon>
        <taxon>Vertebrata</taxon>
        <taxon>Euteleostomi</taxon>
        <taxon>Amphibia</taxon>
        <taxon>Batrachia</taxon>
        <taxon>Caudata</taxon>
        <taxon>Salamandroidea</taxon>
        <taxon>Salamandridae</taxon>
        <taxon>Pleurodelinae</taxon>
        <taxon>Pleurodeles</taxon>
    </lineage>
</organism>
<evidence type="ECO:0000313" key="3">
    <source>
        <dbReference type="Proteomes" id="UP001066276"/>
    </source>
</evidence>
<reference evidence="2" key="1">
    <citation type="journal article" date="2022" name="bioRxiv">
        <title>Sequencing and chromosome-scale assembly of the giantPleurodeles waltlgenome.</title>
        <authorList>
            <person name="Brown T."/>
            <person name="Elewa A."/>
            <person name="Iarovenko S."/>
            <person name="Subramanian E."/>
            <person name="Araus A.J."/>
            <person name="Petzold A."/>
            <person name="Susuki M."/>
            <person name="Suzuki K.-i.T."/>
            <person name="Hayashi T."/>
            <person name="Toyoda A."/>
            <person name="Oliveira C."/>
            <person name="Osipova E."/>
            <person name="Leigh N.D."/>
            <person name="Simon A."/>
            <person name="Yun M.H."/>
        </authorList>
    </citation>
    <scope>NUCLEOTIDE SEQUENCE</scope>
    <source>
        <strain evidence="2">20211129_DDA</strain>
        <tissue evidence="2">Liver</tissue>
    </source>
</reference>
<evidence type="ECO:0000313" key="2">
    <source>
        <dbReference type="EMBL" id="KAJ1127841.1"/>
    </source>
</evidence>
<feature type="region of interest" description="Disordered" evidence="1">
    <location>
        <begin position="1"/>
        <end position="27"/>
    </location>
</feature>
<protein>
    <submittedName>
        <fullName evidence="2">Uncharacterized protein</fullName>
    </submittedName>
</protein>
<dbReference type="EMBL" id="JANPWB010000011">
    <property type="protein sequence ID" value="KAJ1127841.1"/>
    <property type="molecule type" value="Genomic_DNA"/>
</dbReference>
<accession>A0AAV7PKH3</accession>
<sequence>MDKPGATGSGAQEEMALGERRNPPDTSLTATLAEHSQKFNDILNAVLNIKNTLETKIDALWIDMGHLREDHKKLKERVEATKSTVSDVRPLVVDAASHISAFQKERTFSEHNIKYVLQFPATVRATMDNITTFCTTPDIAWAWLECRGITHTILKPPSQSMNPRRWGNRVASRQRPRAGPLREQAAKERAQIVTEVELQTESPPSPVLSGEQLDVAITELDDD</sequence>
<evidence type="ECO:0000256" key="1">
    <source>
        <dbReference type="SAM" id="MobiDB-lite"/>
    </source>
</evidence>
<dbReference type="Proteomes" id="UP001066276">
    <property type="component" value="Chromosome 7"/>
</dbReference>
<proteinExistence type="predicted"/>
<feature type="region of interest" description="Disordered" evidence="1">
    <location>
        <begin position="156"/>
        <end position="223"/>
    </location>
</feature>
<gene>
    <name evidence="2" type="ORF">NDU88_006234</name>
</gene>
<name>A0AAV7PKH3_PLEWA</name>
<comment type="caution">
    <text evidence="2">The sequence shown here is derived from an EMBL/GenBank/DDBJ whole genome shotgun (WGS) entry which is preliminary data.</text>
</comment>